<dbReference type="SMART" id="SM01400">
    <property type="entry name" value="Pribosyltran_N"/>
    <property type="match status" value="1"/>
</dbReference>
<evidence type="ECO:0000256" key="5">
    <source>
        <dbReference type="ARBA" id="ARBA00022777"/>
    </source>
</evidence>
<comment type="similarity">
    <text evidence="8">Belongs to the ribose-phosphate pyrophosphokinase family.</text>
</comment>
<dbReference type="EMBL" id="QGDV01000009">
    <property type="protein sequence ID" value="PWJ62890.1"/>
    <property type="molecule type" value="Genomic_DNA"/>
</dbReference>
<dbReference type="InterPro" id="IPR029057">
    <property type="entry name" value="PRTase-like"/>
</dbReference>
<dbReference type="RefSeq" id="WP_160487343.1">
    <property type="nucleotide sequence ID" value="NZ_QGDV01000009.1"/>
</dbReference>
<evidence type="ECO:0000256" key="2">
    <source>
        <dbReference type="ARBA" id="ARBA00022679"/>
    </source>
</evidence>
<organism evidence="11 12">
    <name type="scientific">Rathayibacter iranicus NCPPB 2253 = VKM Ac-1602</name>
    <dbReference type="NCBI Taxonomy" id="1328868"/>
    <lineage>
        <taxon>Bacteria</taxon>
        <taxon>Bacillati</taxon>
        <taxon>Actinomycetota</taxon>
        <taxon>Actinomycetes</taxon>
        <taxon>Micrococcales</taxon>
        <taxon>Microbacteriaceae</taxon>
        <taxon>Rathayibacter</taxon>
    </lineage>
</organism>
<dbReference type="InterPro" id="IPR000836">
    <property type="entry name" value="PRTase_dom"/>
</dbReference>
<accession>A0ABX5LCG5</accession>
<gene>
    <name evidence="11" type="ORF">B0H03_10919</name>
</gene>
<evidence type="ECO:0000256" key="3">
    <source>
        <dbReference type="ARBA" id="ARBA00022727"/>
    </source>
</evidence>
<evidence type="ECO:0000256" key="1">
    <source>
        <dbReference type="ARBA" id="ARBA00013247"/>
    </source>
</evidence>
<comment type="caution">
    <text evidence="11">The sequence shown here is derived from an EMBL/GenBank/DDBJ whole genome shotgun (WGS) entry which is preliminary data.</text>
</comment>
<evidence type="ECO:0000259" key="10">
    <source>
        <dbReference type="Pfam" id="PF13793"/>
    </source>
</evidence>
<reference evidence="11 12" key="1">
    <citation type="submission" date="2018-03" db="EMBL/GenBank/DDBJ databases">
        <title>Genomic Encyclopedia of Type Strains, Phase III (KMG-III): the genomes of soil and plant-associated and newly described type strains.</title>
        <authorList>
            <person name="Whitman W."/>
        </authorList>
    </citation>
    <scope>NUCLEOTIDE SEQUENCE [LARGE SCALE GENOMIC DNA]</scope>
    <source>
        <strain evidence="11 12">VKM Ac-1602</strain>
    </source>
</reference>
<keyword evidence="5" id="KW-0418">Kinase</keyword>
<dbReference type="SUPFAM" id="SSF53271">
    <property type="entry name" value="PRTase-like"/>
    <property type="match status" value="1"/>
</dbReference>
<evidence type="ECO:0000256" key="6">
    <source>
        <dbReference type="ARBA" id="ARBA00022840"/>
    </source>
</evidence>
<evidence type="ECO:0000256" key="7">
    <source>
        <dbReference type="ARBA" id="ARBA00049535"/>
    </source>
</evidence>
<dbReference type="EC" id="2.7.6.1" evidence="1"/>
<keyword evidence="6" id="KW-0067">ATP-binding</keyword>
<dbReference type="Pfam" id="PF00156">
    <property type="entry name" value="Pribosyltran"/>
    <property type="match status" value="1"/>
</dbReference>
<protein>
    <recommendedName>
        <fullName evidence="1">ribose-phosphate diphosphokinase</fullName>
        <ecNumber evidence="1">2.7.6.1</ecNumber>
    </recommendedName>
</protein>
<comment type="catalytic activity">
    <reaction evidence="7">
        <text>D-ribose 5-phosphate + ATP = 5-phospho-alpha-D-ribose 1-diphosphate + AMP + H(+)</text>
        <dbReference type="Rhea" id="RHEA:15609"/>
        <dbReference type="ChEBI" id="CHEBI:15378"/>
        <dbReference type="ChEBI" id="CHEBI:30616"/>
        <dbReference type="ChEBI" id="CHEBI:58017"/>
        <dbReference type="ChEBI" id="CHEBI:78346"/>
        <dbReference type="ChEBI" id="CHEBI:456215"/>
        <dbReference type="EC" id="2.7.6.1"/>
    </reaction>
</comment>
<keyword evidence="3 8" id="KW-0545">Nucleotide biosynthesis</keyword>
<keyword evidence="4" id="KW-0547">Nucleotide-binding</keyword>
<proteinExistence type="inferred from homology"/>
<dbReference type="Gene3D" id="3.40.50.2020">
    <property type="match status" value="2"/>
</dbReference>
<dbReference type="NCBIfam" id="TIGR01251">
    <property type="entry name" value="ribP_PPkin"/>
    <property type="match status" value="1"/>
</dbReference>
<dbReference type="InterPro" id="IPR005946">
    <property type="entry name" value="Rib-P_diPkinase"/>
</dbReference>
<feature type="domain" description="Ribose-phosphate pyrophosphokinase N-terminal" evidence="10">
    <location>
        <begin position="6"/>
        <end position="104"/>
    </location>
</feature>
<name>A0ABX5LCG5_9MICO</name>
<dbReference type="Proteomes" id="UP000245674">
    <property type="component" value="Unassembled WGS sequence"/>
</dbReference>
<keyword evidence="12" id="KW-1185">Reference proteome</keyword>
<evidence type="ECO:0000313" key="12">
    <source>
        <dbReference type="Proteomes" id="UP000245674"/>
    </source>
</evidence>
<evidence type="ECO:0000259" key="9">
    <source>
        <dbReference type="Pfam" id="PF00156"/>
    </source>
</evidence>
<dbReference type="PANTHER" id="PTHR10210:SF32">
    <property type="entry name" value="RIBOSE-PHOSPHATE PYROPHOSPHOKINASE 2"/>
    <property type="match status" value="1"/>
</dbReference>
<evidence type="ECO:0000256" key="8">
    <source>
        <dbReference type="RuleBase" id="RU004324"/>
    </source>
</evidence>
<keyword evidence="2" id="KW-0808">Transferase</keyword>
<dbReference type="Pfam" id="PF13793">
    <property type="entry name" value="Pribosyltran_N"/>
    <property type="match status" value="1"/>
</dbReference>
<dbReference type="PANTHER" id="PTHR10210">
    <property type="entry name" value="RIBOSE-PHOSPHATE DIPHOSPHOKINASE FAMILY MEMBER"/>
    <property type="match status" value="1"/>
</dbReference>
<dbReference type="InterPro" id="IPR029099">
    <property type="entry name" value="Pribosyltran_N"/>
</dbReference>
<feature type="domain" description="Phosphoribosyltransferase" evidence="9">
    <location>
        <begin position="140"/>
        <end position="241"/>
    </location>
</feature>
<evidence type="ECO:0000256" key="4">
    <source>
        <dbReference type="ARBA" id="ARBA00022741"/>
    </source>
</evidence>
<dbReference type="CDD" id="cd06223">
    <property type="entry name" value="PRTases_typeI"/>
    <property type="match status" value="1"/>
</dbReference>
<evidence type="ECO:0000313" key="11">
    <source>
        <dbReference type="EMBL" id="PWJ62890.1"/>
    </source>
</evidence>
<sequence length="307" mass="32643">MPSVTKLCRCIDGSFPDGEVYAQLPERADGVHVVILQSLSGAEEDCHRALLALLAAVRAYRQYGAAEVTVFVPHLPYSREDRPIDGEYRSTTATLVADLLRVAGADHIVTIQSGSVDLLSKAYRPLRLSQASAVDFFRSRVSSSGFNSPVLVAPDAGSAGLVGDVARTLGLDYVVAEKRRLGASTVTVTLEVTGDSLAGRDFFILDDLICSAGTVTKAVEALEALGASRIRAATAHLRLTDIGRNRVCALLSDGRLQALDALDTYPDPSLALVSTTSFVEGCTEQLRRLLAPPPLRVDHGSHEGVCA</sequence>